<dbReference type="Proteomes" id="UP000028511">
    <property type="component" value="Unassembled WGS sequence"/>
</dbReference>
<protein>
    <submittedName>
        <fullName evidence="1">Uncharacterized protein</fullName>
    </submittedName>
</protein>
<comment type="caution">
    <text evidence="1">The sequence shown here is derived from an EMBL/GenBank/DDBJ whole genome shotgun (WGS) entry which is preliminary data.</text>
</comment>
<organism evidence="1">
    <name type="scientific">Xenorhabdus bovienii str. puntauvense</name>
    <dbReference type="NCBI Taxonomy" id="1398201"/>
    <lineage>
        <taxon>Bacteria</taxon>
        <taxon>Pseudomonadati</taxon>
        <taxon>Pseudomonadota</taxon>
        <taxon>Gammaproteobacteria</taxon>
        <taxon>Enterobacterales</taxon>
        <taxon>Morganellaceae</taxon>
        <taxon>Xenorhabdus</taxon>
    </lineage>
</organism>
<reference evidence="1" key="1">
    <citation type="submission" date="2013-07" db="EMBL/GenBank/DDBJ databases">
        <title>Sub-species coevolution in mutualistic symbiosis.</title>
        <authorList>
            <person name="Murfin K."/>
            <person name="Klassen J."/>
            <person name="Lee M."/>
            <person name="Forst S."/>
            <person name="Stock P."/>
            <person name="Goodrich-Blair H."/>
        </authorList>
    </citation>
    <scope>NUCLEOTIDE SEQUENCE [LARGE SCALE GENOMIC DNA]</scope>
    <source>
        <strain evidence="1">Puntauvense</strain>
    </source>
</reference>
<proteinExistence type="predicted"/>
<dbReference type="AlphaFoldDB" id="A0A077N5Z8"/>
<sequence>MANNPDFIFYNQDYLSPIFFNILVTIIKSITIMRELPPPCNVKHYEN</sequence>
<gene>
    <name evidence="1" type="ORF">XBP1_2710001</name>
</gene>
<dbReference type="HOGENOM" id="CLU_3174869_0_0_6"/>
<name>A0A077N5Z8_XENBV</name>
<accession>A0A077N5Z8</accession>
<dbReference type="EMBL" id="CBSW010000192">
    <property type="protein sequence ID" value="CDG97641.1"/>
    <property type="molecule type" value="Genomic_DNA"/>
</dbReference>
<evidence type="ECO:0000313" key="1">
    <source>
        <dbReference type="EMBL" id="CDG97641.1"/>
    </source>
</evidence>